<evidence type="ECO:0000256" key="2">
    <source>
        <dbReference type="ARBA" id="ARBA00023125"/>
    </source>
</evidence>
<dbReference type="InterPro" id="IPR036390">
    <property type="entry name" value="WH_DNA-bd_sf"/>
</dbReference>
<evidence type="ECO:0000313" key="6">
    <source>
        <dbReference type="Proteomes" id="UP001268089"/>
    </source>
</evidence>
<dbReference type="PRINTS" id="PR00033">
    <property type="entry name" value="HTHASNC"/>
</dbReference>
<dbReference type="Gene3D" id="3.30.70.920">
    <property type="match status" value="1"/>
</dbReference>
<dbReference type="InterPro" id="IPR019888">
    <property type="entry name" value="Tscrpt_reg_AsnC-like"/>
</dbReference>
<dbReference type="Pfam" id="PF13412">
    <property type="entry name" value="HTH_24"/>
    <property type="match status" value="1"/>
</dbReference>
<dbReference type="InterPro" id="IPR019887">
    <property type="entry name" value="Tscrpt_reg_AsnC/Lrp_C"/>
</dbReference>
<evidence type="ECO:0000313" key="5">
    <source>
        <dbReference type="EMBL" id="MDR7304844.1"/>
    </source>
</evidence>
<dbReference type="InterPro" id="IPR000485">
    <property type="entry name" value="AsnC-type_HTH_dom"/>
</dbReference>
<dbReference type="PROSITE" id="PS50956">
    <property type="entry name" value="HTH_ASNC_2"/>
    <property type="match status" value="1"/>
</dbReference>
<evidence type="ECO:0000256" key="3">
    <source>
        <dbReference type="ARBA" id="ARBA00023163"/>
    </source>
</evidence>
<name>A0ABU1ZH38_9BURK</name>
<comment type="caution">
    <text evidence="5">The sequence shown here is derived from an EMBL/GenBank/DDBJ whole genome shotgun (WGS) entry which is preliminary data.</text>
</comment>
<dbReference type="SUPFAM" id="SSF46785">
    <property type="entry name" value="Winged helix' DNA-binding domain"/>
    <property type="match status" value="1"/>
</dbReference>
<dbReference type="SMART" id="SM00344">
    <property type="entry name" value="HTH_ASNC"/>
    <property type="match status" value="1"/>
</dbReference>
<dbReference type="GO" id="GO:0003677">
    <property type="term" value="F:DNA binding"/>
    <property type="evidence" value="ECO:0007669"/>
    <property type="project" value="UniProtKB-KW"/>
</dbReference>
<dbReference type="SUPFAM" id="SSF54909">
    <property type="entry name" value="Dimeric alpha+beta barrel"/>
    <property type="match status" value="1"/>
</dbReference>
<gene>
    <name evidence="5" type="ORF">J2X15_000110</name>
</gene>
<feature type="domain" description="HTH asnC-type" evidence="4">
    <location>
        <begin position="1"/>
        <end position="62"/>
    </location>
</feature>
<reference evidence="5 6" key="1">
    <citation type="submission" date="2023-07" db="EMBL/GenBank/DDBJ databases">
        <title>Sorghum-associated microbial communities from plants grown in Nebraska, USA.</title>
        <authorList>
            <person name="Schachtman D."/>
        </authorList>
    </citation>
    <scope>NUCLEOTIDE SEQUENCE [LARGE SCALE GENOMIC DNA]</scope>
    <source>
        <strain evidence="5 6">BE308</strain>
    </source>
</reference>
<dbReference type="RefSeq" id="WP_310338344.1">
    <property type="nucleotide sequence ID" value="NZ_JAVDXO010000001.1"/>
</dbReference>
<dbReference type="InterPro" id="IPR011008">
    <property type="entry name" value="Dimeric_a/b-barrel"/>
</dbReference>
<dbReference type="InterPro" id="IPR011991">
    <property type="entry name" value="ArsR-like_HTH"/>
</dbReference>
<dbReference type="Proteomes" id="UP001268089">
    <property type="component" value="Unassembled WGS sequence"/>
</dbReference>
<keyword evidence="1" id="KW-0805">Transcription regulation</keyword>
<dbReference type="PANTHER" id="PTHR30154:SF53">
    <property type="entry name" value="HTH-TYPE TRANSCRIPTIONAL REGULATOR LRPC"/>
    <property type="match status" value="1"/>
</dbReference>
<organism evidence="5 6">
    <name type="scientific">Rhodoferax saidenbachensis</name>
    <dbReference type="NCBI Taxonomy" id="1484693"/>
    <lineage>
        <taxon>Bacteria</taxon>
        <taxon>Pseudomonadati</taxon>
        <taxon>Pseudomonadota</taxon>
        <taxon>Betaproteobacteria</taxon>
        <taxon>Burkholderiales</taxon>
        <taxon>Comamonadaceae</taxon>
        <taxon>Rhodoferax</taxon>
    </lineage>
</organism>
<keyword evidence="2 5" id="KW-0238">DNA-binding</keyword>
<keyword evidence="6" id="KW-1185">Reference proteome</keyword>
<dbReference type="CDD" id="cd00090">
    <property type="entry name" value="HTH_ARSR"/>
    <property type="match status" value="1"/>
</dbReference>
<dbReference type="Pfam" id="PF01037">
    <property type="entry name" value="AsnC_trans_reg"/>
    <property type="match status" value="1"/>
</dbReference>
<dbReference type="InterPro" id="IPR036388">
    <property type="entry name" value="WH-like_DNA-bd_sf"/>
</dbReference>
<keyword evidence="3" id="KW-0804">Transcription</keyword>
<dbReference type="Gene3D" id="1.10.10.10">
    <property type="entry name" value="Winged helix-like DNA-binding domain superfamily/Winged helix DNA-binding domain"/>
    <property type="match status" value="1"/>
</dbReference>
<evidence type="ECO:0000256" key="1">
    <source>
        <dbReference type="ARBA" id="ARBA00023015"/>
    </source>
</evidence>
<accession>A0ABU1ZH38</accession>
<proteinExistence type="predicted"/>
<dbReference type="PANTHER" id="PTHR30154">
    <property type="entry name" value="LEUCINE-RESPONSIVE REGULATORY PROTEIN"/>
    <property type="match status" value="1"/>
</dbReference>
<dbReference type="EMBL" id="JAVDXO010000001">
    <property type="protein sequence ID" value="MDR7304844.1"/>
    <property type="molecule type" value="Genomic_DNA"/>
</dbReference>
<evidence type="ECO:0000259" key="4">
    <source>
        <dbReference type="PROSITE" id="PS50956"/>
    </source>
</evidence>
<sequence>MDDTDRELIGLLRDNARMSVVALAAKLRIARATVQNRLAKLEKDGIILGYTLRLKPTAQAPRIRALMSIAVEGNQGPDVLGRLRGHPNVYSLHSTNGRWDIVAELHTDTLEAFDTVLRNIRLVSGISATETSILLSTYKA</sequence>
<protein>
    <submittedName>
        <fullName evidence="5">DNA-binding Lrp family transcriptional regulator</fullName>
    </submittedName>
</protein>